<sequence>MSEVINALVSSVKLYGGTLYKNNEVISVKRKKKTKFILTTTALTVSAKKIVVATHPVAFLKIRGGVAEEIQREPAFQSITSMPAFKGAAVYKEAWWNNSTITNFSLEPRQRFVSNSNCLGITTPYGGRGPNGEAVLHTMYMDGACSRRWGDILRISKSAVDRELKRGLEYKFGGPVPDPLDTVYQYWDEGAW</sequence>
<proteinExistence type="predicted"/>
<dbReference type="InterPro" id="IPR002937">
    <property type="entry name" value="Amino_oxidase"/>
</dbReference>
<dbReference type="EMBL" id="MU825894">
    <property type="protein sequence ID" value="KAJ7383868.1"/>
    <property type="molecule type" value="Genomic_DNA"/>
</dbReference>
<dbReference type="Gene3D" id="3.90.660.10">
    <property type="match status" value="1"/>
</dbReference>
<dbReference type="Gene3D" id="3.50.50.60">
    <property type="entry name" value="FAD/NAD(P)-binding domain"/>
    <property type="match status" value="1"/>
</dbReference>
<dbReference type="Proteomes" id="UP001163046">
    <property type="component" value="Unassembled WGS sequence"/>
</dbReference>
<organism evidence="2 3">
    <name type="scientific">Desmophyllum pertusum</name>
    <dbReference type="NCBI Taxonomy" id="174260"/>
    <lineage>
        <taxon>Eukaryota</taxon>
        <taxon>Metazoa</taxon>
        <taxon>Cnidaria</taxon>
        <taxon>Anthozoa</taxon>
        <taxon>Hexacorallia</taxon>
        <taxon>Scleractinia</taxon>
        <taxon>Caryophylliina</taxon>
        <taxon>Caryophylliidae</taxon>
        <taxon>Desmophyllum</taxon>
    </lineage>
</organism>
<accession>A0A9W9ZLE4</accession>
<dbReference type="Pfam" id="PF01593">
    <property type="entry name" value="Amino_oxidase"/>
    <property type="match status" value="1"/>
</dbReference>
<gene>
    <name evidence="2" type="ORF">OS493_025744</name>
</gene>
<evidence type="ECO:0000313" key="3">
    <source>
        <dbReference type="Proteomes" id="UP001163046"/>
    </source>
</evidence>
<dbReference type="AlphaFoldDB" id="A0A9W9ZLE4"/>
<evidence type="ECO:0000313" key="2">
    <source>
        <dbReference type="EMBL" id="KAJ7383868.1"/>
    </source>
</evidence>
<protein>
    <recommendedName>
        <fullName evidence="1">Amine oxidase domain-containing protein</fullName>
    </recommendedName>
</protein>
<feature type="domain" description="Amine oxidase" evidence="1">
    <location>
        <begin position="1"/>
        <end position="189"/>
    </location>
</feature>
<dbReference type="InterPro" id="IPR036188">
    <property type="entry name" value="FAD/NAD-bd_sf"/>
</dbReference>
<keyword evidence="3" id="KW-1185">Reference proteome</keyword>
<name>A0A9W9ZLE4_9CNID</name>
<comment type="caution">
    <text evidence="2">The sequence shown here is derived from an EMBL/GenBank/DDBJ whole genome shotgun (WGS) entry which is preliminary data.</text>
</comment>
<evidence type="ECO:0000259" key="1">
    <source>
        <dbReference type="Pfam" id="PF01593"/>
    </source>
</evidence>
<dbReference type="GO" id="GO:0016491">
    <property type="term" value="F:oxidoreductase activity"/>
    <property type="evidence" value="ECO:0007669"/>
    <property type="project" value="InterPro"/>
</dbReference>
<dbReference type="OrthoDB" id="5973152at2759"/>
<reference evidence="2" key="1">
    <citation type="submission" date="2023-01" db="EMBL/GenBank/DDBJ databases">
        <title>Genome assembly of the deep-sea coral Lophelia pertusa.</title>
        <authorList>
            <person name="Herrera S."/>
            <person name="Cordes E."/>
        </authorList>
    </citation>
    <scope>NUCLEOTIDE SEQUENCE</scope>
    <source>
        <strain evidence="2">USNM1676648</strain>
        <tissue evidence="2">Polyp</tissue>
    </source>
</reference>